<dbReference type="EMBL" id="LN899819">
    <property type="protein sequence ID" value="CUV12648.1"/>
    <property type="molecule type" value="Genomic_DNA"/>
</dbReference>
<evidence type="ECO:0000313" key="2">
    <source>
        <dbReference type="EMBL" id="CUV12648.1"/>
    </source>
</evidence>
<feature type="signal peptide" evidence="1">
    <location>
        <begin position="1"/>
        <end position="20"/>
    </location>
</feature>
<accession>A0A0S4TRH3</accession>
<gene>
    <name evidence="2" type="ORF">RUN39_v1_380043</name>
</gene>
<dbReference type="PROSITE" id="PS51257">
    <property type="entry name" value="PROKAR_LIPOPROTEIN"/>
    <property type="match status" value="1"/>
</dbReference>
<protein>
    <submittedName>
        <fullName evidence="2">Uncharacterized protein</fullName>
    </submittedName>
</protein>
<evidence type="ECO:0000256" key="1">
    <source>
        <dbReference type="SAM" id="SignalP"/>
    </source>
</evidence>
<proteinExistence type="predicted"/>
<organism evidence="2">
    <name type="scientific">Ralstonia solanacearum</name>
    <name type="common">Pseudomonas solanacearum</name>
    <dbReference type="NCBI Taxonomy" id="305"/>
    <lineage>
        <taxon>Bacteria</taxon>
        <taxon>Pseudomonadati</taxon>
        <taxon>Pseudomonadota</taxon>
        <taxon>Betaproteobacteria</taxon>
        <taxon>Burkholderiales</taxon>
        <taxon>Burkholderiaceae</taxon>
        <taxon>Ralstonia</taxon>
        <taxon>Ralstonia solanacearum species complex</taxon>
    </lineage>
</organism>
<name>A0A0S4TRH3_RALSL</name>
<dbReference type="PATRIC" id="fig|305.106.peg.4320"/>
<sequence length="182" mass="20039">MRQWPLAMMMGVLACAGAGAKDNVMPVPMVGAVELNEGDAWIAVPTDKTVNGPVGVVTLEGTYRCCYAVGPQRVRQGNREFSRDREALSWHALTPLKGAETGMALGIAVPAQAPVSASAIPSGTRFTWRRWVYRLTQCTSSEGVHLMLDGDGRRLRHYYYYLGYDTESDCDERELARPEQPS</sequence>
<feature type="chain" id="PRO_5013466752" evidence="1">
    <location>
        <begin position="21"/>
        <end position="182"/>
    </location>
</feature>
<keyword evidence="1" id="KW-0732">Signal</keyword>
<reference evidence="2" key="1">
    <citation type="submission" date="2015-10" db="EMBL/GenBank/DDBJ databases">
        <authorList>
            <person name="Gilbert D.G."/>
        </authorList>
    </citation>
    <scope>NUCLEOTIDE SEQUENCE</scope>
    <source>
        <strain evidence="2">Phyl III-seqv23</strain>
    </source>
</reference>
<dbReference type="AlphaFoldDB" id="A0A0S4TRH3"/>